<keyword evidence="5" id="KW-0949">S-adenosyl-L-methionine</keyword>
<name>A0ABR4NQS0_9SACH</name>
<accession>A0ABR4NQS0</accession>
<dbReference type="Gene3D" id="3.40.50.150">
    <property type="entry name" value="Vaccinia Virus protein VP39"/>
    <property type="match status" value="1"/>
</dbReference>
<evidence type="ECO:0000256" key="6">
    <source>
        <dbReference type="ARBA" id="ARBA00041184"/>
    </source>
</evidence>
<feature type="domain" description="Ribosomal RNA methyltransferase FtsJ" evidence="7">
    <location>
        <begin position="53"/>
        <end position="280"/>
    </location>
</feature>
<dbReference type="Proteomes" id="UP001623330">
    <property type="component" value="Unassembled WGS sequence"/>
</dbReference>
<evidence type="ECO:0000256" key="5">
    <source>
        <dbReference type="ARBA" id="ARBA00022691"/>
    </source>
</evidence>
<evidence type="ECO:0000256" key="3">
    <source>
        <dbReference type="ARBA" id="ARBA00022603"/>
    </source>
</evidence>
<dbReference type="PANTHER" id="PTHR10920:SF18">
    <property type="entry name" value="RRNA METHYLTRANSFERASE 2, MITOCHONDRIAL"/>
    <property type="match status" value="1"/>
</dbReference>
<dbReference type="SUPFAM" id="SSF53335">
    <property type="entry name" value="S-adenosyl-L-methionine-dependent methyltransferases"/>
    <property type="match status" value="1"/>
</dbReference>
<dbReference type="InterPro" id="IPR002877">
    <property type="entry name" value="RNA_MeTrfase_FtsJ_dom"/>
</dbReference>
<dbReference type="PIRSF" id="PIRSF005461">
    <property type="entry name" value="23S_rRNA_mtase"/>
    <property type="match status" value="1"/>
</dbReference>
<evidence type="ECO:0000313" key="9">
    <source>
        <dbReference type="Proteomes" id="UP001623330"/>
    </source>
</evidence>
<sequence>MIQLGLRSIPCIGFKPSARYLYTRLYSRASSKRWLDRQKQDFYTRESKLDSLRSRAGFKLAQLDDVYHIFSNHRPENILDLGFAPGAWSQMAHKRSHPDSVILGVDILPCDPPFGVSSIQANILSKRTHSIIRQFFMEHNVNNKTTDSDPNNNNNSNSNAIHIINNVLPVDVIISDMYEPFPPIKYSTNNLTNKPYFRMSNTSGLAVKDHLNSIDLCDAALITAIDLLKPGGSFVCKQFMGSETALYEKRMRKVFSRVERSKPAASRDESKEIYFIGKQKRTTVDKIDVFST</sequence>
<organism evidence="8 9">
    <name type="scientific">Nakaseomyces bracarensis</name>
    <dbReference type="NCBI Taxonomy" id="273131"/>
    <lineage>
        <taxon>Eukaryota</taxon>
        <taxon>Fungi</taxon>
        <taxon>Dikarya</taxon>
        <taxon>Ascomycota</taxon>
        <taxon>Saccharomycotina</taxon>
        <taxon>Saccharomycetes</taxon>
        <taxon>Saccharomycetales</taxon>
        <taxon>Saccharomycetaceae</taxon>
        <taxon>Nakaseomyces</taxon>
    </lineage>
</organism>
<keyword evidence="4" id="KW-0808">Transferase</keyword>
<gene>
    <name evidence="8" type="ORF">RNJ44_00960</name>
</gene>
<proteinExistence type="inferred from homology"/>
<dbReference type="PANTHER" id="PTHR10920">
    <property type="entry name" value="RIBOSOMAL RNA METHYLTRANSFERASE"/>
    <property type="match status" value="1"/>
</dbReference>
<evidence type="ECO:0000313" key="8">
    <source>
        <dbReference type="EMBL" id="KAL3230511.1"/>
    </source>
</evidence>
<dbReference type="HAMAP" id="MF_01547">
    <property type="entry name" value="RNA_methyltr_E"/>
    <property type="match status" value="1"/>
</dbReference>
<dbReference type="GO" id="GO:0032259">
    <property type="term" value="P:methylation"/>
    <property type="evidence" value="ECO:0007669"/>
    <property type="project" value="UniProtKB-KW"/>
</dbReference>
<comment type="similarity">
    <text evidence="1">Belongs to the class I-like SAM-binding methyltransferase superfamily. RNA methyltransferase RlmE family.</text>
</comment>
<comment type="caution">
    <text evidence="8">The sequence shown here is derived from an EMBL/GenBank/DDBJ whole genome shotgun (WGS) entry which is preliminary data.</text>
</comment>
<keyword evidence="9" id="KW-1185">Reference proteome</keyword>
<dbReference type="Pfam" id="PF01728">
    <property type="entry name" value="FtsJ"/>
    <property type="match status" value="1"/>
</dbReference>
<dbReference type="InterPro" id="IPR050082">
    <property type="entry name" value="RNA_methyltr_RlmE"/>
</dbReference>
<dbReference type="EMBL" id="JBEVYD010000009">
    <property type="protein sequence ID" value="KAL3230511.1"/>
    <property type="molecule type" value="Genomic_DNA"/>
</dbReference>
<dbReference type="InterPro" id="IPR029063">
    <property type="entry name" value="SAM-dependent_MTases_sf"/>
</dbReference>
<evidence type="ECO:0000256" key="4">
    <source>
        <dbReference type="ARBA" id="ARBA00022679"/>
    </source>
</evidence>
<evidence type="ECO:0000259" key="7">
    <source>
        <dbReference type="Pfam" id="PF01728"/>
    </source>
</evidence>
<dbReference type="InterPro" id="IPR015507">
    <property type="entry name" value="rRNA-MeTfrase_E"/>
</dbReference>
<evidence type="ECO:0000256" key="1">
    <source>
        <dbReference type="ARBA" id="ARBA00009258"/>
    </source>
</evidence>
<evidence type="ECO:0000256" key="2">
    <source>
        <dbReference type="ARBA" id="ARBA00022552"/>
    </source>
</evidence>
<reference evidence="8 9" key="1">
    <citation type="submission" date="2024-05" db="EMBL/GenBank/DDBJ databases">
        <title>Long read based assembly of the Candida bracarensis genome reveals expanded adhesin content.</title>
        <authorList>
            <person name="Marcet-Houben M."/>
            <person name="Ksiezopolska E."/>
            <person name="Gabaldon T."/>
        </authorList>
    </citation>
    <scope>NUCLEOTIDE SEQUENCE [LARGE SCALE GENOMIC DNA]</scope>
    <source>
        <strain evidence="8 9">CBM6</strain>
    </source>
</reference>
<keyword evidence="3 8" id="KW-0489">Methyltransferase</keyword>
<dbReference type="GO" id="GO:0008168">
    <property type="term" value="F:methyltransferase activity"/>
    <property type="evidence" value="ECO:0007669"/>
    <property type="project" value="UniProtKB-KW"/>
</dbReference>
<protein>
    <recommendedName>
        <fullName evidence="6">rRNA methyltransferase 2, mitochondrial</fullName>
    </recommendedName>
</protein>
<keyword evidence="2" id="KW-0698">rRNA processing</keyword>